<dbReference type="RefSeq" id="WP_085756125.1">
    <property type="nucleotide sequence ID" value="NZ_CP021023.1"/>
</dbReference>
<dbReference type="EMBL" id="CP021023">
    <property type="protein sequence ID" value="ARN57486.1"/>
    <property type="molecule type" value="Genomic_DNA"/>
</dbReference>
<keyword evidence="3" id="KW-1185">Reference proteome</keyword>
<dbReference type="STRING" id="1941349.STSP1_01897"/>
<name>A0A1W6LP20_9BACT</name>
<dbReference type="InterPro" id="IPR051396">
    <property type="entry name" value="Bact_Antivir_Def_Nuclease"/>
</dbReference>
<dbReference type="PANTHER" id="PTHR43581:SF4">
    <property type="entry name" value="ATP_GTP PHOSPHATASE"/>
    <property type="match status" value="1"/>
</dbReference>
<feature type="domain" description="ATPase AAA-type core" evidence="1">
    <location>
        <begin position="25"/>
        <end position="332"/>
    </location>
</feature>
<evidence type="ECO:0000259" key="1">
    <source>
        <dbReference type="Pfam" id="PF13304"/>
    </source>
</evidence>
<dbReference type="GO" id="GO:0016887">
    <property type="term" value="F:ATP hydrolysis activity"/>
    <property type="evidence" value="ECO:0007669"/>
    <property type="project" value="InterPro"/>
</dbReference>
<evidence type="ECO:0000313" key="2">
    <source>
        <dbReference type="EMBL" id="ARN57486.1"/>
    </source>
</evidence>
<organism evidence="2 3">
    <name type="scientific">Sedimentisphaera salicampi</name>
    <dbReference type="NCBI Taxonomy" id="1941349"/>
    <lineage>
        <taxon>Bacteria</taxon>
        <taxon>Pseudomonadati</taxon>
        <taxon>Planctomycetota</taxon>
        <taxon>Phycisphaerae</taxon>
        <taxon>Sedimentisphaerales</taxon>
        <taxon>Sedimentisphaeraceae</taxon>
        <taxon>Sedimentisphaera</taxon>
    </lineage>
</organism>
<dbReference type="InterPro" id="IPR027417">
    <property type="entry name" value="P-loop_NTPase"/>
</dbReference>
<dbReference type="SUPFAM" id="SSF52540">
    <property type="entry name" value="P-loop containing nucleoside triphosphate hydrolases"/>
    <property type="match status" value="1"/>
</dbReference>
<protein>
    <submittedName>
        <fullName evidence="2">Putative ATPase</fullName>
    </submittedName>
</protein>
<dbReference type="Gene3D" id="3.40.50.300">
    <property type="entry name" value="P-loop containing nucleotide triphosphate hydrolases"/>
    <property type="match status" value="1"/>
</dbReference>
<dbReference type="GO" id="GO:0005524">
    <property type="term" value="F:ATP binding"/>
    <property type="evidence" value="ECO:0007669"/>
    <property type="project" value="InterPro"/>
</dbReference>
<dbReference type="PANTHER" id="PTHR43581">
    <property type="entry name" value="ATP/GTP PHOSPHATASE"/>
    <property type="match status" value="1"/>
</dbReference>
<dbReference type="InterPro" id="IPR003959">
    <property type="entry name" value="ATPase_AAA_core"/>
</dbReference>
<dbReference type="Pfam" id="PF13304">
    <property type="entry name" value="AAA_21"/>
    <property type="match status" value="1"/>
</dbReference>
<dbReference type="AlphaFoldDB" id="A0A1W6LP20"/>
<accession>A0A1W6LP20</accession>
<dbReference type="KEGG" id="pbp:STSP1_01897"/>
<proteinExistence type="predicted"/>
<sequence length="383" mass="43293">MQIKSFSYSDTINKWELAESNFNDLNLLVGISGVGKTQILNSLRVVSQIAGGETYNGISFSLVFQTSGKDEYRWEAGFETLEHIAEQSISLPDFVSHGAEKPKIEREFLSLNGKTILERDAESIVLNGRKTPKLDSSQSALNLLKFEDLIAPASKEMNKIVSSSMAYNEAPEMSMLNLNEFELAVSKLDTLKKIRESELSIGIKLSLIFSNCFDTFEEIRDEFIDVFQQVEDVVVNSNEQFINGRFVVCPTVLVKEKGVPGWVNQKRLSAGMHKTFYQITQSHLWPEGSVILIDEFENSLGINCINILTDIILGQSRRLQFIITSHHPYIINNIDQRFWRVVVRNKGMVRIKDAESLGLGKSNHEAFIQLINTQDYIDGISLQ</sequence>
<reference evidence="3" key="1">
    <citation type="submission" date="2017-04" db="EMBL/GenBank/DDBJ databases">
        <title>Comparative genomics and description of representatives of a novel lineage of planctomycetes thriving in anoxic sediments.</title>
        <authorList>
            <person name="Spring S."/>
            <person name="Bunk B."/>
            <person name="Sproer C."/>
        </authorList>
    </citation>
    <scope>NUCLEOTIDE SEQUENCE [LARGE SCALE GENOMIC DNA]</scope>
    <source>
        <strain evidence="3">ST-PulAB-D4</strain>
    </source>
</reference>
<gene>
    <name evidence="2" type="ORF">STSP1_01897</name>
</gene>
<evidence type="ECO:0000313" key="3">
    <source>
        <dbReference type="Proteomes" id="UP000193334"/>
    </source>
</evidence>
<dbReference type="Proteomes" id="UP000193334">
    <property type="component" value="Chromosome"/>
</dbReference>